<dbReference type="AlphaFoldDB" id="A0AAD1YDI2"/>
<proteinExistence type="predicted"/>
<sequence>MEKFIIDIGGFNNEDYGFEIIKRPLIEFATKRYKEKEIEGHDGNYYIDTNSVNDIIFNIECNFLEENLNECRERIREVNRGLKYSLENSNKLTLNNDDEYYYKVIKYEIKDIGYDDNFYELNKFSIEFTVEGYKYRKSNRQVKVDGFYRNSCDVSKPVYTIIGNGNCILNINGTIINCNVSNKLIIDTEHDKILEANGTYAIGKTNIKYMQDLYLRHDRNSFSVSNGFELYMIPNLRIIS</sequence>
<reference evidence="1" key="1">
    <citation type="submission" date="2022-10" db="EMBL/GenBank/DDBJ databases">
        <authorList>
            <person name="Aires J."/>
            <person name="Mesa V."/>
        </authorList>
    </citation>
    <scope>NUCLEOTIDE SEQUENCE</scope>
    <source>
        <strain evidence="1">Clostridium neonatale JD116</strain>
    </source>
</reference>
<organism evidence="1 2">
    <name type="scientific">Clostridium neonatale</name>
    <dbReference type="NCBI Taxonomy" id="137838"/>
    <lineage>
        <taxon>Bacteria</taxon>
        <taxon>Bacillati</taxon>
        <taxon>Bacillota</taxon>
        <taxon>Clostridia</taxon>
        <taxon>Eubacteriales</taxon>
        <taxon>Clostridiaceae</taxon>
        <taxon>Clostridium</taxon>
    </lineage>
</organism>
<comment type="caution">
    <text evidence="1">The sequence shown here is derived from an EMBL/GenBank/DDBJ whole genome shotgun (WGS) entry which is preliminary data.</text>
</comment>
<gene>
    <name evidence="1" type="ORF">CNEO2_150027</name>
</gene>
<dbReference type="EMBL" id="CAMTCP010000066">
    <property type="protein sequence ID" value="CAI3545642.1"/>
    <property type="molecule type" value="Genomic_DNA"/>
</dbReference>
<evidence type="ECO:0000313" key="2">
    <source>
        <dbReference type="Proteomes" id="UP001189143"/>
    </source>
</evidence>
<dbReference type="RefSeq" id="WP_317049146.1">
    <property type="nucleotide sequence ID" value="NZ_CAMRXC010000033.1"/>
</dbReference>
<accession>A0AAD1YDI2</accession>
<dbReference type="Proteomes" id="UP001189143">
    <property type="component" value="Unassembled WGS sequence"/>
</dbReference>
<protein>
    <submittedName>
        <fullName evidence="1">Phage tail protein</fullName>
    </submittedName>
</protein>
<name>A0AAD1YDI2_9CLOT</name>
<evidence type="ECO:0000313" key="1">
    <source>
        <dbReference type="EMBL" id="CAI3545642.1"/>
    </source>
</evidence>